<feature type="region of interest" description="Disordered" evidence="1">
    <location>
        <begin position="1"/>
        <end position="37"/>
    </location>
</feature>
<proteinExistence type="predicted"/>
<protein>
    <submittedName>
        <fullName evidence="2">Uncharacterized protein</fullName>
    </submittedName>
</protein>
<accession>B7PFX0</accession>
<feature type="region of interest" description="Disordered" evidence="1">
    <location>
        <begin position="45"/>
        <end position="64"/>
    </location>
</feature>
<dbReference type="EMBL" id="DS704151">
    <property type="protein sequence ID" value="EEC05492.1"/>
    <property type="molecule type" value="Genomic_DNA"/>
</dbReference>
<feature type="compositionally biased region" description="Gly residues" evidence="1">
    <location>
        <begin position="1"/>
        <end position="10"/>
    </location>
</feature>
<dbReference type="AlphaFoldDB" id="B7PFX0"/>
<dbReference type="PaxDb" id="6945-B7PFX0"/>
<reference evidence="2" key="1">
    <citation type="submission" date="2008-03" db="EMBL/GenBank/DDBJ databases">
        <title>Annotation of Ixodes scapularis.</title>
        <authorList>
            <consortium name="Ixodes scapularis Genome Project Consortium"/>
            <person name="Caler E."/>
            <person name="Hannick L.I."/>
            <person name="Bidwell S."/>
            <person name="Joardar V."/>
            <person name="Thiagarajan M."/>
            <person name="Amedeo P."/>
            <person name="Galinsky K.J."/>
            <person name="Schobel S."/>
            <person name="Inman J."/>
            <person name="Hostetler J."/>
            <person name="Miller J."/>
            <person name="Hammond M."/>
            <person name="Megy K."/>
            <person name="Lawson D."/>
            <person name="Kodira C."/>
            <person name="Sutton G."/>
            <person name="Meyer J."/>
            <person name="Hill C.A."/>
            <person name="Birren B."/>
            <person name="Nene V."/>
            <person name="Collins F."/>
            <person name="Alarcon-Chaidez F."/>
            <person name="Wikel S."/>
            <person name="Strausberg R."/>
        </authorList>
    </citation>
    <scope>NUCLEOTIDE SEQUENCE [LARGE SCALE GENOMIC DNA]</scope>
    <source>
        <strain evidence="2">Wikel colony</strain>
    </source>
</reference>
<dbReference type="VEuPathDB" id="VectorBase:ISCI004997"/>
<feature type="non-terminal residue" evidence="2">
    <location>
        <position position="64"/>
    </location>
</feature>
<evidence type="ECO:0000256" key="1">
    <source>
        <dbReference type="SAM" id="MobiDB-lite"/>
    </source>
</evidence>
<sequence>PTARTPGGGKSEVPPPWRGEWGGSPPPAHRGRGARDGRADSIETLASAAQWPRPKSRWASRARG</sequence>
<gene>
    <name evidence="2" type="ORF">IscW_ISCW004997</name>
</gene>
<evidence type="ECO:0000313" key="2">
    <source>
        <dbReference type="EMBL" id="EEC05492.1"/>
    </source>
</evidence>
<organism>
    <name type="scientific">Ixodes scapularis</name>
    <name type="common">Black-legged tick</name>
    <name type="synonym">Deer tick</name>
    <dbReference type="NCBI Taxonomy" id="6945"/>
    <lineage>
        <taxon>Eukaryota</taxon>
        <taxon>Metazoa</taxon>
        <taxon>Ecdysozoa</taxon>
        <taxon>Arthropoda</taxon>
        <taxon>Chelicerata</taxon>
        <taxon>Arachnida</taxon>
        <taxon>Acari</taxon>
        <taxon>Parasitiformes</taxon>
        <taxon>Ixodida</taxon>
        <taxon>Ixodoidea</taxon>
        <taxon>Ixodidae</taxon>
        <taxon>Ixodinae</taxon>
        <taxon>Ixodes</taxon>
    </lineage>
</organism>
<dbReference type="HOGENOM" id="CLU_2892440_0_0_1"/>
<feature type="non-terminal residue" evidence="2">
    <location>
        <position position="1"/>
    </location>
</feature>
<feature type="compositionally biased region" description="Basic residues" evidence="1">
    <location>
        <begin position="54"/>
        <end position="64"/>
    </location>
</feature>
<name>B7PFX0_IXOSC</name>